<dbReference type="GO" id="GO:0005524">
    <property type="term" value="F:ATP binding"/>
    <property type="evidence" value="ECO:0007669"/>
    <property type="project" value="UniProtKB-KW"/>
</dbReference>
<dbReference type="EMBL" id="JBCITK010000001">
    <property type="protein sequence ID" value="MEN0644739.1"/>
    <property type="molecule type" value="Genomic_DNA"/>
</dbReference>
<dbReference type="NCBIfam" id="NF008453">
    <property type="entry name" value="PRK11308.1"/>
    <property type="match status" value="1"/>
</dbReference>
<dbReference type="InterPro" id="IPR013563">
    <property type="entry name" value="Oligopep_ABC_C"/>
</dbReference>
<dbReference type="NCBIfam" id="TIGR01727">
    <property type="entry name" value="oligo_HPY"/>
    <property type="match status" value="1"/>
</dbReference>
<dbReference type="CDD" id="cd03257">
    <property type="entry name" value="ABC_NikE_OppD_transporters"/>
    <property type="match status" value="1"/>
</dbReference>
<dbReference type="PANTHER" id="PTHR43776:SF7">
    <property type="entry name" value="D,D-DIPEPTIDE TRANSPORT ATP-BINDING PROTEIN DDPF-RELATED"/>
    <property type="match status" value="1"/>
</dbReference>
<dbReference type="Proteomes" id="UP001418796">
    <property type="component" value="Unassembled WGS sequence"/>
</dbReference>
<evidence type="ECO:0000313" key="6">
    <source>
        <dbReference type="EMBL" id="MEN0644739.1"/>
    </source>
</evidence>
<evidence type="ECO:0000256" key="1">
    <source>
        <dbReference type="ARBA" id="ARBA00005417"/>
    </source>
</evidence>
<comment type="similarity">
    <text evidence="1">Belongs to the ABC transporter superfamily.</text>
</comment>
<dbReference type="InterPro" id="IPR027417">
    <property type="entry name" value="P-loop_NTPase"/>
</dbReference>
<name>A0ABU9VLM9_9BACI</name>
<gene>
    <name evidence="6" type="ORF">MKY91_16420</name>
</gene>
<dbReference type="InterPro" id="IPR050319">
    <property type="entry name" value="ABC_transp_ATP-bind"/>
</dbReference>
<dbReference type="Pfam" id="PF08352">
    <property type="entry name" value="oligo_HPY"/>
    <property type="match status" value="1"/>
</dbReference>
<dbReference type="InterPro" id="IPR003593">
    <property type="entry name" value="AAA+_ATPase"/>
</dbReference>
<dbReference type="PROSITE" id="PS00211">
    <property type="entry name" value="ABC_TRANSPORTER_1"/>
    <property type="match status" value="1"/>
</dbReference>
<dbReference type="Pfam" id="PF00005">
    <property type="entry name" value="ABC_tran"/>
    <property type="match status" value="1"/>
</dbReference>
<evidence type="ECO:0000256" key="3">
    <source>
        <dbReference type="ARBA" id="ARBA00022741"/>
    </source>
</evidence>
<dbReference type="InterPro" id="IPR003439">
    <property type="entry name" value="ABC_transporter-like_ATP-bd"/>
</dbReference>
<keyword evidence="2" id="KW-0813">Transport</keyword>
<evidence type="ECO:0000259" key="5">
    <source>
        <dbReference type="PROSITE" id="PS50893"/>
    </source>
</evidence>
<evidence type="ECO:0000256" key="2">
    <source>
        <dbReference type="ARBA" id="ARBA00022448"/>
    </source>
</evidence>
<keyword evidence="7" id="KW-1185">Reference proteome</keyword>
<proteinExistence type="inferred from homology"/>
<reference evidence="6 7" key="1">
    <citation type="submission" date="2024-03" db="EMBL/GenBank/DDBJ databases">
        <title>Bacilli Hybrid Assemblies.</title>
        <authorList>
            <person name="Kovac J."/>
        </authorList>
    </citation>
    <scope>NUCLEOTIDE SEQUENCE [LARGE SCALE GENOMIC DNA]</scope>
    <source>
        <strain evidence="6 7">FSL R7-0666</strain>
    </source>
</reference>
<dbReference type="RefSeq" id="WP_343131366.1">
    <property type="nucleotide sequence ID" value="NZ_JBCITK010000001.1"/>
</dbReference>
<keyword evidence="4 6" id="KW-0067">ATP-binding</keyword>
<evidence type="ECO:0000256" key="4">
    <source>
        <dbReference type="ARBA" id="ARBA00022840"/>
    </source>
</evidence>
<evidence type="ECO:0000313" key="7">
    <source>
        <dbReference type="Proteomes" id="UP001418796"/>
    </source>
</evidence>
<comment type="caution">
    <text evidence="6">The sequence shown here is derived from an EMBL/GenBank/DDBJ whole genome shotgun (WGS) entry which is preliminary data.</text>
</comment>
<keyword evidence="3" id="KW-0547">Nucleotide-binding</keyword>
<accession>A0ABU9VLM9</accession>
<feature type="domain" description="ABC transporter" evidence="5">
    <location>
        <begin position="9"/>
        <end position="260"/>
    </location>
</feature>
<dbReference type="PROSITE" id="PS50893">
    <property type="entry name" value="ABC_TRANSPORTER_2"/>
    <property type="match status" value="1"/>
</dbReference>
<dbReference type="SUPFAM" id="SSF52540">
    <property type="entry name" value="P-loop containing nucleoside triphosphate hydrolases"/>
    <property type="match status" value="1"/>
</dbReference>
<protein>
    <submittedName>
        <fullName evidence="6">Dipeptide ABC transporter ATP-binding protein</fullName>
    </submittedName>
</protein>
<organism evidence="6 7">
    <name type="scientific">Alkalicoccobacillus gibsonii</name>
    <dbReference type="NCBI Taxonomy" id="79881"/>
    <lineage>
        <taxon>Bacteria</taxon>
        <taxon>Bacillati</taxon>
        <taxon>Bacillota</taxon>
        <taxon>Bacilli</taxon>
        <taxon>Bacillales</taxon>
        <taxon>Bacillaceae</taxon>
        <taxon>Alkalicoccobacillus</taxon>
    </lineage>
</organism>
<dbReference type="PANTHER" id="PTHR43776">
    <property type="entry name" value="TRANSPORT ATP-BINDING PROTEIN"/>
    <property type="match status" value="1"/>
</dbReference>
<sequence length="335" mass="37458">MTIKKQPLVEVKGLKKYFPINKGILQRKVGDVKAVDDVSFTIYKGETLGIVGESGSGKSTLGRMVLKLIDPTEGEIIFNEQNFGTIKNSETRKLRRDMQMVFQDPYASLNPRMSIGELLEEPLLVHKTISSKQGRKDKALELLEKVGLPREAYSKYPHEFSGGQRQRIGIARALSTNPEFIIGDEPVSALDVSVQSQVLNLMQDLQKEFNLTYMFIAHDLSVVKHISDRVAVMYLGRIVEIADKHTLYKQPLHPYTQALIAAVPSTDVTVKREKVALTGELPSPANPPKGCAFHTRCPHVHDRCREERPVLVDQGNGQMTACHLYSTDTHEAKAN</sequence>
<dbReference type="Gene3D" id="3.40.50.300">
    <property type="entry name" value="P-loop containing nucleotide triphosphate hydrolases"/>
    <property type="match status" value="1"/>
</dbReference>
<dbReference type="SMART" id="SM00382">
    <property type="entry name" value="AAA"/>
    <property type="match status" value="1"/>
</dbReference>
<dbReference type="InterPro" id="IPR017871">
    <property type="entry name" value="ABC_transporter-like_CS"/>
</dbReference>